<evidence type="ECO:0000256" key="1">
    <source>
        <dbReference type="ARBA" id="ARBA00006739"/>
    </source>
</evidence>
<dbReference type="RefSeq" id="WP_157007034.1">
    <property type="nucleotide sequence ID" value="NZ_BAABZN010000001.1"/>
</dbReference>
<dbReference type="GeneID" id="97353683"/>
<dbReference type="Gene3D" id="3.90.550.10">
    <property type="entry name" value="Spore Coat Polysaccharide Biosynthesis Protein SpsA, Chain A"/>
    <property type="match status" value="1"/>
</dbReference>
<dbReference type="CDD" id="cd04179">
    <property type="entry name" value="DPM_DPG-synthase_like"/>
    <property type="match status" value="1"/>
</dbReference>
<dbReference type="SUPFAM" id="SSF53448">
    <property type="entry name" value="Nucleotide-diphospho-sugar transferases"/>
    <property type="match status" value="1"/>
</dbReference>
<proteinExistence type="inferred from homology"/>
<dbReference type="EMBL" id="WPOC01000008">
    <property type="protein sequence ID" value="MVN15100.1"/>
    <property type="molecule type" value="Genomic_DNA"/>
</dbReference>
<protein>
    <submittedName>
        <fullName evidence="3">Glycosyltransferase</fullName>
    </submittedName>
</protein>
<evidence type="ECO:0000259" key="2">
    <source>
        <dbReference type="Pfam" id="PF00535"/>
    </source>
</evidence>
<reference evidence="3 4" key="1">
    <citation type="submission" date="2019-11" db="EMBL/GenBank/DDBJ databases">
        <title>Whole genome shotgun sequencing (WGS) data from Adlercreutzia equolifaciens ResAG-91, Eggerthella lenta MRI-F36, MRI-F37, MRI-F40, ResAG-49, ResAG-88, ResAG-121, ResAG-145, and Gordonibacter sp. ResAG-5, ResAG-26, ResAG-43, ResAG-50, ResAG-59.</title>
        <authorList>
            <person name="Stoll D.A."/>
            <person name="Danylec N."/>
            <person name="Franz C.M.A.P."/>
            <person name="Huch M."/>
        </authorList>
    </citation>
    <scope>NUCLEOTIDE SEQUENCE [LARGE SCALE GENOMIC DNA]</scope>
    <source>
        <strain evidence="3 4">ResAG-59</strain>
    </source>
</reference>
<keyword evidence="3" id="KW-0808">Transferase</keyword>
<dbReference type="PANTHER" id="PTHR48090">
    <property type="entry name" value="UNDECAPRENYL-PHOSPHATE 4-DEOXY-4-FORMAMIDO-L-ARABINOSE TRANSFERASE-RELATED"/>
    <property type="match status" value="1"/>
</dbReference>
<gene>
    <name evidence="3" type="ORF">GO738_06990</name>
</gene>
<comment type="caution">
    <text evidence="3">The sequence shown here is derived from an EMBL/GenBank/DDBJ whole genome shotgun (WGS) entry which is preliminary data.</text>
</comment>
<feature type="domain" description="Glycosyltransferase 2-like" evidence="2">
    <location>
        <begin position="12"/>
        <end position="170"/>
    </location>
</feature>
<evidence type="ECO:0000313" key="3">
    <source>
        <dbReference type="EMBL" id="MVN15100.1"/>
    </source>
</evidence>
<organism evidence="3 4">
    <name type="scientific">Gordonibacter urolithinfaciens</name>
    <dbReference type="NCBI Taxonomy" id="1335613"/>
    <lineage>
        <taxon>Bacteria</taxon>
        <taxon>Bacillati</taxon>
        <taxon>Actinomycetota</taxon>
        <taxon>Coriobacteriia</taxon>
        <taxon>Eggerthellales</taxon>
        <taxon>Eggerthellaceae</taxon>
        <taxon>Gordonibacter</taxon>
    </lineage>
</organism>
<dbReference type="GO" id="GO:0016740">
    <property type="term" value="F:transferase activity"/>
    <property type="evidence" value="ECO:0007669"/>
    <property type="project" value="UniProtKB-KW"/>
</dbReference>
<sequence length="238" mass="27076">MTNTIDEPNVLVIVPAYNEEDSLEHTIKELLTVVRIYDQIDYVVVNDGSSDSTKEICERNKYPLLNLPVNTGLTTAFQTGMKYAFRKGYDYAVQFDADGQHDPRFLKSLLDTAREQQANIVIGSRFINEKKPLSMRMVGSFFISAMVRMTTGQRLTDPTSGMRLFDRLMIERFAKENFFAPEPDTIAFAMRGGAKVVESPVAMRERFAGSSYLTATKSIMYMMRMGVSILLLQWMREA</sequence>
<dbReference type="Pfam" id="PF00535">
    <property type="entry name" value="Glycos_transf_2"/>
    <property type="match status" value="1"/>
</dbReference>
<dbReference type="InterPro" id="IPR001173">
    <property type="entry name" value="Glyco_trans_2-like"/>
</dbReference>
<evidence type="ECO:0000313" key="4">
    <source>
        <dbReference type="Proteomes" id="UP000468327"/>
    </source>
</evidence>
<dbReference type="InterPro" id="IPR050256">
    <property type="entry name" value="Glycosyltransferase_2"/>
</dbReference>
<keyword evidence="4" id="KW-1185">Reference proteome</keyword>
<comment type="similarity">
    <text evidence="1">Belongs to the glycosyltransferase 2 family.</text>
</comment>
<dbReference type="Proteomes" id="UP000468327">
    <property type="component" value="Unassembled WGS sequence"/>
</dbReference>
<dbReference type="InterPro" id="IPR029044">
    <property type="entry name" value="Nucleotide-diphossugar_trans"/>
</dbReference>
<dbReference type="PANTHER" id="PTHR48090:SF7">
    <property type="entry name" value="RFBJ PROTEIN"/>
    <property type="match status" value="1"/>
</dbReference>
<name>A0A6N8IIA4_9ACTN</name>
<accession>A0A6N8IIA4</accession>
<dbReference type="AlphaFoldDB" id="A0A6N8IIA4"/>